<accession>A0A7C4XTP9</accession>
<dbReference type="InterPro" id="IPR043144">
    <property type="entry name" value="Mal/L-sulf/L-lact_DH-like_ah"/>
</dbReference>
<evidence type="ECO:0000256" key="1">
    <source>
        <dbReference type="ARBA" id="ARBA00006056"/>
    </source>
</evidence>
<dbReference type="Pfam" id="PF02615">
    <property type="entry name" value="Ldh_2"/>
    <property type="match status" value="1"/>
</dbReference>
<keyword evidence="2" id="KW-0560">Oxidoreductase</keyword>
<dbReference type="InterPro" id="IPR003767">
    <property type="entry name" value="Malate/L-lactate_DH-like"/>
</dbReference>
<sequence>MGKGIPKNQNGKAPVIEKQTRVSALVNGNYTHAMVVMDYITNLAIKKAKKSGIAIVGNYNTAESTGAIGFYVSKIAKEGLIGLAFSAAPFQTTAPYGSSEARFCTNPIAYGIPTDNEPIVLDMTTSAMAYYGLIEAKTAGKQVAEGVGYDSQGNSTTDPAEIMSGALKTVAGHKGSGLALLGQVLAGVLVGADSFNSDSDNAGNIVIAINPNIFKPTEVFKKEMNEMVTTIKGSRKLPEMTEIKLPGERGNKVTKQVIESGEIEVEKNLLKALQEIVK</sequence>
<dbReference type="InterPro" id="IPR036111">
    <property type="entry name" value="Mal/L-sulfo/L-lacto_DH-like_sf"/>
</dbReference>
<gene>
    <name evidence="3" type="ORF">ENR63_03195</name>
</gene>
<comment type="caution">
    <text evidence="3">The sequence shown here is derived from an EMBL/GenBank/DDBJ whole genome shotgun (WGS) entry which is preliminary data.</text>
</comment>
<evidence type="ECO:0000313" key="3">
    <source>
        <dbReference type="EMBL" id="HGW29899.1"/>
    </source>
</evidence>
<protein>
    <recommendedName>
        <fullName evidence="4">Ldh family oxidoreductase</fullName>
    </recommendedName>
</protein>
<dbReference type="Gene3D" id="1.10.1530.10">
    <property type="match status" value="1"/>
</dbReference>
<evidence type="ECO:0000256" key="2">
    <source>
        <dbReference type="ARBA" id="ARBA00023002"/>
    </source>
</evidence>
<evidence type="ECO:0008006" key="4">
    <source>
        <dbReference type="Google" id="ProtNLM"/>
    </source>
</evidence>
<reference evidence="3" key="1">
    <citation type="journal article" date="2020" name="mSystems">
        <title>Genome- and Community-Level Interaction Insights into Carbon Utilization and Element Cycling Functions of Hydrothermarchaeota in Hydrothermal Sediment.</title>
        <authorList>
            <person name="Zhou Z."/>
            <person name="Liu Y."/>
            <person name="Xu W."/>
            <person name="Pan J."/>
            <person name="Luo Z.H."/>
            <person name="Li M."/>
        </authorList>
    </citation>
    <scope>NUCLEOTIDE SEQUENCE [LARGE SCALE GENOMIC DNA]</scope>
    <source>
        <strain evidence="3">SpSt-417</strain>
    </source>
</reference>
<dbReference type="SUPFAM" id="SSF89733">
    <property type="entry name" value="L-sulfolactate dehydrogenase-like"/>
    <property type="match status" value="1"/>
</dbReference>
<dbReference type="EMBL" id="DSRT01000174">
    <property type="protein sequence ID" value="HGW29899.1"/>
    <property type="molecule type" value="Genomic_DNA"/>
</dbReference>
<dbReference type="AlphaFoldDB" id="A0A7C4XTP9"/>
<proteinExistence type="inferred from homology"/>
<comment type="similarity">
    <text evidence="1">Belongs to the LDH2/MDH2 oxidoreductase family.</text>
</comment>
<name>A0A7C4XTP9_UNCKA</name>
<dbReference type="GO" id="GO:0016491">
    <property type="term" value="F:oxidoreductase activity"/>
    <property type="evidence" value="ECO:0007669"/>
    <property type="project" value="UniProtKB-KW"/>
</dbReference>
<dbReference type="Gene3D" id="3.30.1370.60">
    <property type="entry name" value="Hypothetical oxidoreductase yiak, domain 2"/>
    <property type="match status" value="1"/>
</dbReference>
<dbReference type="InterPro" id="IPR043143">
    <property type="entry name" value="Mal/L-sulf/L-lact_DH-like_NADP"/>
</dbReference>
<dbReference type="PANTHER" id="PTHR11091">
    <property type="entry name" value="OXIDOREDUCTASE-RELATED"/>
    <property type="match status" value="1"/>
</dbReference>
<dbReference type="PANTHER" id="PTHR11091:SF0">
    <property type="entry name" value="MALATE DEHYDROGENASE"/>
    <property type="match status" value="1"/>
</dbReference>
<organism evidence="3">
    <name type="scientific">candidate division WWE3 bacterium</name>
    <dbReference type="NCBI Taxonomy" id="2053526"/>
    <lineage>
        <taxon>Bacteria</taxon>
        <taxon>Katanobacteria</taxon>
    </lineage>
</organism>